<feature type="region of interest" description="Disordered" evidence="5">
    <location>
        <begin position="219"/>
        <end position="244"/>
    </location>
</feature>
<dbReference type="Gene3D" id="1.20.1540.10">
    <property type="entry name" value="Rhomboid-like"/>
    <property type="match status" value="1"/>
</dbReference>
<name>A0A3E3K6I1_9FIRM</name>
<evidence type="ECO:0000256" key="4">
    <source>
        <dbReference type="ARBA" id="ARBA00023136"/>
    </source>
</evidence>
<dbReference type="RefSeq" id="WP_024732389.1">
    <property type="nucleotide sequence ID" value="NZ_CALBAT010000002.1"/>
</dbReference>
<evidence type="ECO:0000313" key="8">
    <source>
        <dbReference type="Proteomes" id="UP000261080"/>
    </source>
</evidence>
<keyword evidence="7" id="KW-0645">Protease</keyword>
<organism evidence="7 8">
    <name type="scientific">Sellimonas intestinalis</name>
    <dbReference type="NCBI Taxonomy" id="1653434"/>
    <lineage>
        <taxon>Bacteria</taxon>
        <taxon>Bacillati</taxon>
        <taxon>Bacillota</taxon>
        <taxon>Clostridia</taxon>
        <taxon>Lachnospirales</taxon>
        <taxon>Lachnospiraceae</taxon>
        <taxon>Sellimonas</taxon>
    </lineage>
</organism>
<feature type="transmembrane region" description="Helical" evidence="6">
    <location>
        <begin position="160"/>
        <end position="178"/>
    </location>
</feature>
<dbReference type="GO" id="GO:0008233">
    <property type="term" value="F:peptidase activity"/>
    <property type="evidence" value="ECO:0007669"/>
    <property type="project" value="UniProtKB-KW"/>
</dbReference>
<keyword evidence="8" id="KW-1185">Reference proteome</keyword>
<evidence type="ECO:0000256" key="1">
    <source>
        <dbReference type="ARBA" id="ARBA00004141"/>
    </source>
</evidence>
<comment type="subcellular location">
    <subcellularLocation>
        <location evidence="1">Membrane</location>
        <topology evidence="1">Multi-pass membrane protein</topology>
    </subcellularLocation>
</comment>
<feature type="transmembrane region" description="Helical" evidence="6">
    <location>
        <begin position="72"/>
        <end position="89"/>
    </location>
</feature>
<sequence length="290" mass="34369">MNWISRLERRFGRFAIPNLMYVIIILYAVGFLLNILNPYFYIQYLSLNVSEILHGQIWRIVTFLIQPPSDNAIFLLIALYFYYMIGNALEQTWGSFRFNLYFFTGVLFHVIAAFLIYLFTGQVYLLGTTYLNLSLFFAFAAVYPDMEFLLFYLIPVKAKWLAWFDGVFFVWTVVQAFLPSYGGTYSSYRASAFAAVVSLLNFLIFYFSTRNYAKISPKQQKRRREFKKQMQRREPNHYSAQPDGRVPRHRCAVCGRTELDHPELEFRYCSKCNGNYEYCQDHLFTHEHVK</sequence>
<evidence type="ECO:0000256" key="5">
    <source>
        <dbReference type="SAM" id="MobiDB-lite"/>
    </source>
</evidence>
<accession>A0A3E3K6I1</accession>
<comment type="caution">
    <text evidence="7">The sequence shown here is derived from an EMBL/GenBank/DDBJ whole genome shotgun (WGS) entry which is preliminary data.</text>
</comment>
<evidence type="ECO:0000313" key="7">
    <source>
        <dbReference type="EMBL" id="RGE90192.1"/>
    </source>
</evidence>
<evidence type="ECO:0000256" key="2">
    <source>
        <dbReference type="ARBA" id="ARBA00022692"/>
    </source>
</evidence>
<evidence type="ECO:0000256" key="6">
    <source>
        <dbReference type="SAM" id="Phobius"/>
    </source>
</evidence>
<dbReference type="GO" id="GO:0006508">
    <property type="term" value="P:proteolysis"/>
    <property type="evidence" value="ECO:0007669"/>
    <property type="project" value="UniProtKB-KW"/>
</dbReference>
<keyword evidence="7" id="KW-0378">Hydrolase</keyword>
<dbReference type="GeneID" id="97192498"/>
<gene>
    <name evidence="7" type="ORF">DW016_02805</name>
</gene>
<evidence type="ECO:0000256" key="3">
    <source>
        <dbReference type="ARBA" id="ARBA00022989"/>
    </source>
</evidence>
<dbReference type="OrthoDB" id="9778756at2"/>
<keyword evidence="3 6" id="KW-1133">Transmembrane helix</keyword>
<feature type="transmembrane region" description="Helical" evidence="6">
    <location>
        <begin position="131"/>
        <end position="153"/>
    </location>
</feature>
<protein>
    <submittedName>
        <fullName evidence="7">Rhomboid family intramembrane serine protease</fullName>
    </submittedName>
</protein>
<proteinExistence type="predicted"/>
<feature type="compositionally biased region" description="Basic and acidic residues" evidence="5">
    <location>
        <begin position="227"/>
        <end position="236"/>
    </location>
</feature>
<feature type="transmembrane region" description="Helical" evidence="6">
    <location>
        <begin position="101"/>
        <end position="119"/>
    </location>
</feature>
<dbReference type="Proteomes" id="UP000261080">
    <property type="component" value="Unassembled WGS sequence"/>
</dbReference>
<dbReference type="EMBL" id="QVLX01000001">
    <property type="protein sequence ID" value="RGE90192.1"/>
    <property type="molecule type" value="Genomic_DNA"/>
</dbReference>
<dbReference type="InterPro" id="IPR035952">
    <property type="entry name" value="Rhomboid-like_sf"/>
</dbReference>
<dbReference type="GO" id="GO:0016020">
    <property type="term" value="C:membrane"/>
    <property type="evidence" value="ECO:0007669"/>
    <property type="project" value="UniProtKB-SubCell"/>
</dbReference>
<dbReference type="SUPFAM" id="SSF144091">
    <property type="entry name" value="Rhomboid-like"/>
    <property type="match status" value="1"/>
</dbReference>
<keyword evidence="4 6" id="KW-0472">Membrane</keyword>
<feature type="transmembrane region" description="Helical" evidence="6">
    <location>
        <begin position="21"/>
        <end position="42"/>
    </location>
</feature>
<reference evidence="7 8" key="1">
    <citation type="submission" date="2018-08" db="EMBL/GenBank/DDBJ databases">
        <title>A genome reference for cultivated species of the human gut microbiota.</title>
        <authorList>
            <person name="Zou Y."/>
            <person name="Xue W."/>
            <person name="Luo G."/>
        </authorList>
    </citation>
    <scope>NUCLEOTIDE SEQUENCE [LARGE SCALE GENOMIC DNA]</scope>
    <source>
        <strain evidence="7 8">AF37-2AT</strain>
    </source>
</reference>
<dbReference type="AlphaFoldDB" id="A0A3E3K6I1"/>
<feature type="transmembrane region" description="Helical" evidence="6">
    <location>
        <begin position="190"/>
        <end position="213"/>
    </location>
</feature>
<keyword evidence="2 6" id="KW-0812">Transmembrane</keyword>